<dbReference type="EMBL" id="CAJNDS010002506">
    <property type="protein sequence ID" value="CAE7503087.1"/>
    <property type="molecule type" value="Genomic_DNA"/>
</dbReference>
<evidence type="ECO:0000256" key="1">
    <source>
        <dbReference type="SAM" id="Coils"/>
    </source>
</evidence>
<keyword evidence="1" id="KW-0175">Coiled coil</keyword>
<feature type="coiled-coil region" evidence="1">
    <location>
        <begin position="152"/>
        <end position="290"/>
    </location>
</feature>
<comment type="caution">
    <text evidence="3">The sequence shown here is derived from an EMBL/GenBank/DDBJ whole genome shotgun (WGS) entry which is preliminary data.</text>
</comment>
<sequence>MAPDLAEVLALFGHRCNMSNTRCGQSCHVVFSDPAVRQLCFDRLTTFDNMRHHPQVPAESLLYKSGFGGGLCEELLAENKRRVAEAEASSPLRSRRDATEKEMEALQRSIEKLSAKKTSIAADVDEQRRAEGASNAREAASRGELSQALKARQDLAAALTGAEDKQAALEKQIRSMVSRDVLTSAVEEAERLQEQLLTQEAEAARLRQALADSWAARAAEGLQMEEEEKELDDACQKEKEWLAQVQQEANSEFLRLQQQEKAEAALSARLKKVSEEKAELQSARVDFEDAGSALREAIASQSEGFVRRVGGLENARRSADQDRVKLIQECADMQARLDSLAPELEGLGDVEGRHASLEAAQAVLSQQSERLRDMNAALGVQLLADKGGDTGNLEPVAEAVFRAVQLQQKLQERQEAHDRERQNLASKIRELERGGIHQYERPEAGKVPQVPPSAPGALASATSALRGGLGRMLNKV</sequence>
<evidence type="ECO:0000256" key="2">
    <source>
        <dbReference type="SAM" id="MobiDB-lite"/>
    </source>
</evidence>
<feature type="compositionally biased region" description="Basic and acidic residues" evidence="2">
    <location>
        <begin position="412"/>
        <end position="444"/>
    </location>
</feature>
<keyword evidence="4" id="KW-1185">Reference proteome</keyword>
<gene>
    <name evidence="3" type="ORF">SNAT2548_LOCUS28175</name>
</gene>
<proteinExistence type="predicted"/>
<reference evidence="3" key="1">
    <citation type="submission" date="2021-02" db="EMBL/GenBank/DDBJ databases">
        <authorList>
            <person name="Dougan E. K."/>
            <person name="Rhodes N."/>
            <person name="Thang M."/>
            <person name="Chan C."/>
        </authorList>
    </citation>
    <scope>NUCLEOTIDE SEQUENCE</scope>
</reference>
<evidence type="ECO:0000313" key="3">
    <source>
        <dbReference type="EMBL" id="CAE7503087.1"/>
    </source>
</evidence>
<accession>A0A812SX95</accession>
<feature type="region of interest" description="Disordered" evidence="2">
    <location>
        <begin position="412"/>
        <end position="456"/>
    </location>
</feature>
<dbReference type="Proteomes" id="UP000604046">
    <property type="component" value="Unassembled WGS sequence"/>
</dbReference>
<name>A0A812SX95_9DINO</name>
<organism evidence="3 4">
    <name type="scientific">Symbiodinium natans</name>
    <dbReference type="NCBI Taxonomy" id="878477"/>
    <lineage>
        <taxon>Eukaryota</taxon>
        <taxon>Sar</taxon>
        <taxon>Alveolata</taxon>
        <taxon>Dinophyceae</taxon>
        <taxon>Suessiales</taxon>
        <taxon>Symbiodiniaceae</taxon>
        <taxon>Symbiodinium</taxon>
    </lineage>
</organism>
<dbReference type="AlphaFoldDB" id="A0A812SX95"/>
<dbReference type="OrthoDB" id="427715at2759"/>
<protein>
    <submittedName>
        <fullName evidence="3">Uncharacterized protein</fullName>
    </submittedName>
</protein>
<evidence type="ECO:0000313" key="4">
    <source>
        <dbReference type="Proteomes" id="UP000604046"/>
    </source>
</evidence>
<feature type="region of interest" description="Disordered" evidence="2">
    <location>
        <begin position="121"/>
        <end position="145"/>
    </location>
</feature>